<dbReference type="Proteomes" id="UP001056978">
    <property type="component" value="Chromosome 3"/>
</dbReference>
<reference evidence="1" key="1">
    <citation type="submission" date="2022-06" db="EMBL/GenBank/DDBJ databases">
        <title>The First Complete Genome of the Simian Malaria Parasite Plasmodium brasilianum.</title>
        <authorList>
            <person name="Bajic M."/>
            <person name="Ravishankar S."/>
        </authorList>
    </citation>
    <scope>NUCLEOTIDE SEQUENCE</scope>
    <source>
        <strain evidence="1">Bolivian I</strain>
    </source>
</reference>
<name>A0ACB9YFE6_PLABR</name>
<evidence type="ECO:0000313" key="2">
    <source>
        <dbReference type="Proteomes" id="UP001056978"/>
    </source>
</evidence>
<protein>
    <submittedName>
        <fullName evidence="1">Uncharacterized protein</fullName>
    </submittedName>
</protein>
<comment type="caution">
    <text evidence="1">The sequence shown here is derived from an EMBL/GenBank/DDBJ whole genome shotgun (WGS) entry which is preliminary data.</text>
</comment>
<gene>
    <name evidence="1" type="ORF">MKS88_000923</name>
</gene>
<accession>A0ACB9YFE6</accession>
<sequence length="976" mass="113319">MKSNNETQDKSKDEEILKLRKLAALFKNECKKLKEENDLLKRNITVNKQECDSDDKNNNKESSSIEGEDISRKLKQEFGKRMVIEKNYKKLKEFTFVLEEKLVNLKKENKDKCKNLEEKLNECYKNLNMCKYENENLKEKIKEKDVTVDKLNNKIDEFRIYLKGEKSIINNNLLDNITDDEVLKYKLEIKKLKENIEILKKNDEITSKERQQYKSMIVLCSQYKEKCKKIPLLESKIDILESKIKELEIFKYRDKERFENIKELKNSILNHQIENNKLTEQLNEWMKFSKLYINDKAINIENLKKSLNDIYNKYNQVNFTKTDLEVKYKKLSIDIEIEKQNSEDKNLELRILKNKIRFLEKKYELLKRDYLYELNKAKGVHDRGKGNSNTVQRNQGKAEKQGEGLNREACSESEMQLQRGGNEKDDGGDDSNTACADGDEDADANAKEAGSKNFESSKFGSTTFDSIKLEGANFEKLLTDYKTKYDMIKKDNQEKEKLIEELNENMKKYKSEYESFYLKQKNAEMFAEELQFHKKEIIYLKEEVENYKNKIVYLENDLTHVKNQWREDNEKNDTVIRDLKETIKKVQFDNKMNNKESKGNKALSTDLYNNNNSNNSVSSNHSHYCNKDDISVLYRDIESLKSMDEIELTNMRNEILYLKSKIEVIKIYYTSQIKSYREAFLYLLGWDVQVEHSNEEVFFILTSLFSTHDGKFIFIKSKCANEKRSYHPQNEGYRSLKKMKVELAAETDTHKFDDVKDGVGEQVESGVGNSIESGVGNSIESGVGNSIEAGIGNSIEAGIGNSIEAGIGNSIEAGIGNSIEAGIGNSIEAGIGNSIESGVGNSIEAGIVDRVEAEVDDESEVQKERERSGDQDKENFYDGLFNERNEINTNAVIEKSNLQNTNINISTIMKGCKYNLLLHGYYSIKWNENVEWKRYINKINTYPILLSLSCIEEYNNIKCQYNNNLSKNHKGMLFKI</sequence>
<keyword evidence="2" id="KW-1185">Reference proteome</keyword>
<dbReference type="EMBL" id="CM043771">
    <property type="protein sequence ID" value="KAI4840689.1"/>
    <property type="molecule type" value="Genomic_DNA"/>
</dbReference>
<evidence type="ECO:0000313" key="1">
    <source>
        <dbReference type="EMBL" id="KAI4840689.1"/>
    </source>
</evidence>
<proteinExistence type="predicted"/>
<organism evidence="1 2">
    <name type="scientific">Plasmodium brasilianum</name>
    <dbReference type="NCBI Taxonomy" id="5824"/>
    <lineage>
        <taxon>Eukaryota</taxon>
        <taxon>Sar</taxon>
        <taxon>Alveolata</taxon>
        <taxon>Apicomplexa</taxon>
        <taxon>Aconoidasida</taxon>
        <taxon>Haemosporida</taxon>
        <taxon>Plasmodiidae</taxon>
        <taxon>Plasmodium</taxon>
        <taxon>Plasmodium (Plasmodium)</taxon>
    </lineage>
</organism>